<comment type="caution">
    <text evidence="1">The sequence shown here is derived from an EMBL/GenBank/DDBJ whole genome shotgun (WGS) entry which is preliminary data.</text>
</comment>
<name>A0ABV5XLM0_9NOCA</name>
<accession>A0ABV5XLM0</accession>
<dbReference type="RefSeq" id="WP_378375644.1">
    <property type="nucleotide sequence ID" value="NZ_JBHMAS010000055.1"/>
</dbReference>
<gene>
    <name evidence="1" type="ORF">ACFFQ6_24615</name>
</gene>
<dbReference type="Pfam" id="PF20218">
    <property type="entry name" value="DUF6578"/>
    <property type="match status" value="1"/>
</dbReference>
<dbReference type="EMBL" id="JBHMAS010000055">
    <property type="protein sequence ID" value="MFB9782896.1"/>
    <property type="molecule type" value="Genomic_DNA"/>
</dbReference>
<evidence type="ECO:0000313" key="1">
    <source>
        <dbReference type="EMBL" id="MFB9782896.1"/>
    </source>
</evidence>
<organism evidence="1 2">
    <name type="scientific">Rhodococcus baikonurensis</name>
    <dbReference type="NCBI Taxonomy" id="172041"/>
    <lineage>
        <taxon>Bacteria</taxon>
        <taxon>Bacillati</taxon>
        <taxon>Actinomycetota</taxon>
        <taxon>Actinomycetes</taxon>
        <taxon>Mycobacteriales</taxon>
        <taxon>Nocardiaceae</taxon>
        <taxon>Rhodococcus</taxon>
        <taxon>Rhodococcus erythropolis group</taxon>
    </lineage>
</organism>
<proteinExistence type="predicted"/>
<dbReference type="InterPro" id="IPR046485">
    <property type="entry name" value="DUF6578"/>
</dbReference>
<sequence>MTRQRTLVVQIDEIAIEDGQIEPPKLGAVIEFPLRFAEQPAVNAHTVTIRAVLEANERDPVFQYTGHGSPRKWEWNGILRGDGWTASWRGFTPRTGHVELTGRFYGVMGYDTPTNARGRVTRVQLVTERYRRPPENHGWHIVPGHRTFRDVEAAPRFFDNDMIMRDDLFEVDREVGVVVDLDLDDVPPEPARPSIVPGDVSASGEALWVVDMELPIVVSIGSDHVAREHVLPGPIGHSRHVWATPTECWVGGKDGLYRCVIGAAPRRVNLRSVHQGAVIGEHFLACPSGTTWSLHTADNEPVVVEVPDGYVRSIAVDGEFFVVLIEQLHADIGSSSRLVRVTVTGETTVGPELATIPGRRGASPYLAGAPLRIFRSGTASRVLPDLALGAMEQLEGDPFHGGQVGNFVWIIGHPPDGTSRTGWWPLPGPVDYDRTRRQFWLFTLLDAGTLEPVKSTPIFATNPAVTTDGKGTIWVRGAGVQSIPTESMQWPDGLDVAALLDEN</sequence>
<dbReference type="Proteomes" id="UP001589587">
    <property type="component" value="Unassembled WGS sequence"/>
</dbReference>
<protein>
    <submittedName>
        <fullName evidence="1">DUF6578 domain-containing protein</fullName>
    </submittedName>
</protein>
<reference evidence="1 2" key="1">
    <citation type="submission" date="2024-09" db="EMBL/GenBank/DDBJ databases">
        <authorList>
            <person name="Sun Q."/>
            <person name="Mori K."/>
        </authorList>
    </citation>
    <scope>NUCLEOTIDE SEQUENCE [LARGE SCALE GENOMIC DNA]</scope>
    <source>
        <strain evidence="1 2">JCM 11411</strain>
    </source>
</reference>
<evidence type="ECO:0000313" key="2">
    <source>
        <dbReference type="Proteomes" id="UP001589587"/>
    </source>
</evidence>
<keyword evidence="2" id="KW-1185">Reference proteome</keyword>